<sequence length="93" mass="10028">MAALSSNHILHTAVESLAGVDHELLGQVVPHLHNGSLEGVHIRVRCPVSPLSKVPHTAKSNEFKSDEDDGQMSLGQKSAMLSGLNFWQFGQCV</sequence>
<dbReference type="EMBL" id="HACA01027017">
    <property type="protein sequence ID" value="CDW44378.1"/>
    <property type="molecule type" value="Transcribed_RNA"/>
</dbReference>
<reference evidence="1" key="1">
    <citation type="submission" date="2014-05" db="EMBL/GenBank/DDBJ databases">
        <authorList>
            <person name="Chronopoulou M."/>
        </authorList>
    </citation>
    <scope>NUCLEOTIDE SEQUENCE</scope>
    <source>
        <tissue evidence="1">Whole organism</tissue>
    </source>
</reference>
<dbReference type="AlphaFoldDB" id="A0A0K2V1K3"/>
<evidence type="ECO:0000313" key="1">
    <source>
        <dbReference type="EMBL" id="CDW44378.1"/>
    </source>
</evidence>
<organism evidence="1">
    <name type="scientific">Lepeophtheirus salmonis</name>
    <name type="common">Salmon louse</name>
    <name type="synonym">Caligus salmonis</name>
    <dbReference type="NCBI Taxonomy" id="72036"/>
    <lineage>
        <taxon>Eukaryota</taxon>
        <taxon>Metazoa</taxon>
        <taxon>Ecdysozoa</taxon>
        <taxon>Arthropoda</taxon>
        <taxon>Crustacea</taxon>
        <taxon>Multicrustacea</taxon>
        <taxon>Hexanauplia</taxon>
        <taxon>Copepoda</taxon>
        <taxon>Siphonostomatoida</taxon>
        <taxon>Caligidae</taxon>
        <taxon>Lepeophtheirus</taxon>
    </lineage>
</organism>
<proteinExistence type="predicted"/>
<accession>A0A0K2V1K3</accession>
<name>A0A0K2V1K3_LEPSM</name>
<protein>
    <submittedName>
        <fullName evidence="1">Uncharacterized protein</fullName>
    </submittedName>
</protein>